<gene>
    <name evidence="9" type="ORF">ABT57_17515</name>
</gene>
<evidence type="ECO:0000256" key="2">
    <source>
        <dbReference type="ARBA" id="ARBA00012100"/>
    </source>
</evidence>
<evidence type="ECO:0000256" key="7">
    <source>
        <dbReference type="PIRSR" id="PIRSR001111-50"/>
    </source>
</evidence>
<dbReference type="PIRSF" id="PIRSF001111">
    <property type="entry name" value="Isochorismatase"/>
    <property type="match status" value="1"/>
</dbReference>
<dbReference type="Pfam" id="PF00857">
    <property type="entry name" value="Isochorismatase"/>
    <property type="match status" value="1"/>
</dbReference>
<name>A0A0J1JZP4_9GAMM</name>
<evidence type="ECO:0000256" key="6">
    <source>
        <dbReference type="ARBA" id="ARBA00048590"/>
    </source>
</evidence>
<evidence type="ECO:0000259" key="8">
    <source>
        <dbReference type="PROSITE" id="PS50075"/>
    </source>
</evidence>
<evidence type="ECO:0000256" key="1">
    <source>
        <dbReference type="ARBA" id="ARBA00004924"/>
    </source>
</evidence>
<dbReference type="SUPFAM" id="SSF52499">
    <property type="entry name" value="Isochorismatase-like hydrolases"/>
    <property type="match status" value="1"/>
</dbReference>
<keyword evidence="5" id="KW-0378">Hydrolase</keyword>
<dbReference type="CDD" id="cd01013">
    <property type="entry name" value="isochorismatase"/>
    <property type="match status" value="1"/>
</dbReference>
<keyword evidence="3 7" id="KW-0596">Phosphopantetheine</keyword>
<proteinExistence type="predicted"/>
<dbReference type="PANTHER" id="PTHR43540:SF3">
    <property type="entry name" value="ENTEROBACTIN SYNTHASE COMPONENT B"/>
    <property type="match status" value="1"/>
</dbReference>
<dbReference type="FunFam" id="3.40.50.850:FF:000002">
    <property type="entry name" value="Vibriobactin-specific isochorismatase"/>
    <property type="match status" value="1"/>
</dbReference>
<accession>A0A0J1JZP4</accession>
<dbReference type="PROSITE" id="PS50075">
    <property type="entry name" value="CARRIER"/>
    <property type="match status" value="1"/>
</dbReference>
<dbReference type="OrthoDB" id="5794853at2"/>
<dbReference type="InterPro" id="IPR016291">
    <property type="entry name" value="Isochorismatase"/>
</dbReference>
<comment type="pathway">
    <text evidence="1">Siderophore biosynthesis.</text>
</comment>
<feature type="modified residue" description="O-(pantetheine 4'-phosphoryl)serine" evidence="7">
    <location>
        <position position="260"/>
    </location>
</feature>
<evidence type="ECO:0000313" key="9">
    <source>
        <dbReference type="EMBL" id="KLV07682.1"/>
    </source>
</evidence>
<evidence type="ECO:0000256" key="5">
    <source>
        <dbReference type="ARBA" id="ARBA00022801"/>
    </source>
</evidence>
<dbReference type="Proteomes" id="UP000035909">
    <property type="component" value="Unassembled WGS sequence"/>
</dbReference>
<dbReference type="Pfam" id="PF00550">
    <property type="entry name" value="PP-binding"/>
    <property type="match status" value="1"/>
</dbReference>
<dbReference type="SUPFAM" id="SSF47336">
    <property type="entry name" value="ACP-like"/>
    <property type="match status" value="1"/>
</dbReference>
<dbReference type="InterPro" id="IPR000868">
    <property type="entry name" value="Isochorismatase-like_dom"/>
</dbReference>
<dbReference type="Gene3D" id="3.40.50.850">
    <property type="entry name" value="Isochorismatase-like"/>
    <property type="match status" value="1"/>
</dbReference>
<comment type="caution">
    <text evidence="9">The sequence shown here is derived from an EMBL/GenBank/DDBJ whole genome shotgun (WGS) entry which is preliminary data.</text>
</comment>
<evidence type="ECO:0000313" key="10">
    <source>
        <dbReference type="Proteomes" id="UP000035909"/>
    </source>
</evidence>
<dbReference type="RefSeq" id="WP_047886553.1">
    <property type="nucleotide sequence ID" value="NZ_CP071325.1"/>
</dbReference>
<dbReference type="PRINTS" id="PR01398">
    <property type="entry name" value="ISCHRISMTASE"/>
</dbReference>
<reference evidence="9 10" key="1">
    <citation type="submission" date="2015-05" db="EMBL/GenBank/DDBJ databases">
        <title>Photobacterium galathea sp. nov.</title>
        <authorList>
            <person name="Machado H."/>
            <person name="Gram L."/>
        </authorList>
    </citation>
    <scope>NUCLEOTIDE SEQUENCE [LARGE SCALE GENOMIC DNA]</scope>
    <source>
        <strain evidence="9 10">DSM 22954</strain>
    </source>
</reference>
<dbReference type="PATRIC" id="fig|320778.3.peg.3809"/>
<sequence length="316" mass="35189">MTIPSLPTYTMPAAEAFPANKVEWAFAPEKAAFLIHDMQEYFVSFYERDSALMQTLLSNLVALKRFCKANGIPVIYTAQPKEQNMADRALLNDMWGPGLNKSPELQQVVEALAPEAGDTVLDKWRYSAFQRSPLEHMLKELGRDQLLIGGIYGHIGCLMTAVDAFMRDIKPFMVGDAIADFSLEEHEMALRYVAGRAGMVVSTAALIGEPQQPQLIDDQQDDLPAVLTRSGLLARIAGLVEEDVNEFDPDENLVDYGLDSVQIMSLITEWRKHGIVLNFVQLAEEPTFNHWWALLAEALQNTPALAPQRGQKEAVA</sequence>
<dbReference type="PANTHER" id="PTHR43540">
    <property type="entry name" value="PEROXYUREIDOACRYLATE/UREIDOACRYLATE AMIDOHYDROLASE-RELATED"/>
    <property type="match status" value="1"/>
</dbReference>
<dbReference type="InterPro" id="IPR036736">
    <property type="entry name" value="ACP-like_sf"/>
</dbReference>
<dbReference type="Gene3D" id="1.10.1200.10">
    <property type="entry name" value="ACP-like"/>
    <property type="match status" value="1"/>
</dbReference>
<protein>
    <recommendedName>
        <fullName evidence="2">isochorismatase</fullName>
        <ecNumber evidence="2">3.3.2.1</ecNumber>
    </recommendedName>
</protein>
<feature type="domain" description="Carrier" evidence="8">
    <location>
        <begin position="223"/>
        <end position="299"/>
    </location>
</feature>
<keyword evidence="4 7" id="KW-0597">Phosphoprotein</keyword>
<dbReference type="EMBL" id="LDOU01000016">
    <property type="protein sequence ID" value="KLV07682.1"/>
    <property type="molecule type" value="Genomic_DNA"/>
</dbReference>
<comment type="cofactor">
    <cofactor evidence="7">
        <name>pantetheine 4'-phosphate</name>
        <dbReference type="ChEBI" id="CHEBI:47942"/>
    </cofactor>
    <text evidence="7">Binds 1 phosphopantetheine covalently.</text>
</comment>
<dbReference type="AlphaFoldDB" id="A0A0J1JZP4"/>
<dbReference type="EC" id="3.3.2.1" evidence="2"/>
<comment type="catalytic activity">
    <reaction evidence="6">
        <text>isochorismate + H2O = (2S,3S)-2,3-dihydroxy-2,3-dihydrobenzoate + pyruvate</text>
        <dbReference type="Rhea" id="RHEA:11112"/>
        <dbReference type="ChEBI" id="CHEBI:15361"/>
        <dbReference type="ChEBI" id="CHEBI:15377"/>
        <dbReference type="ChEBI" id="CHEBI:29780"/>
        <dbReference type="ChEBI" id="CHEBI:58764"/>
        <dbReference type="EC" id="3.3.2.1"/>
    </reaction>
</comment>
<evidence type="ECO:0000256" key="4">
    <source>
        <dbReference type="ARBA" id="ARBA00022553"/>
    </source>
</evidence>
<dbReference type="InterPro" id="IPR009081">
    <property type="entry name" value="PP-bd_ACP"/>
</dbReference>
<keyword evidence="10" id="KW-1185">Reference proteome</keyword>
<dbReference type="InterPro" id="IPR050272">
    <property type="entry name" value="Isochorismatase-like_hydrls"/>
</dbReference>
<dbReference type="GO" id="GO:0008908">
    <property type="term" value="F:isochorismatase activity"/>
    <property type="evidence" value="ECO:0007669"/>
    <property type="project" value="UniProtKB-EC"/>
</dbReference>
<organism evidence="9 10">
    <name type="scientific">Photobacterium ganghwense</name>
    <dbReference type="NCBI Taxonomy" id="320778"/>
    <lineage>
        <taxon>Bacteria</taxon>
        <taxon>Pseudomonadati</taxon>
        <taxon>Pseudomonadota</taxon>
        <taxon>Gammaproteobacteria</taxon>
        <taxon>Vibrionales</taxon>
        <taxon>Vibrionaceae</taxon>
        <taxon>Photobacterium</taxon>
    </lineage>
</organism>
<dbReference type="STRING" id="320778.ABT57_17515"/>
<dbReference type="InterPro" id="IPR036380">
    <property type="entry name" value="Isochorismatase-like_sf"/>
</dbReference>
<evidence type="ECO:0000256" key="3">
    <source>
        <dbReference type="ARBA" id="ARBA00022450"/>
    </source>
</evidence>